<name>A0A1B0DLP4_PHLPP</name>
<dbReference type="VEuPathDB" id="VectorBase:PPAPM1_008005"/>
<dbReference type="EMBL" id="AJVK01072361">
    <property type="status" value="NOT_ANNOTATED_CDS"/>
    <property type="molecule type" value="Genomic_DNA"/>
</dbReference>
<accession>A0A1B0DLP4</accession>
<evidence type="ECO:0000313" key="1">
    <source>
        <dbReference type="EnsemblMetazoa" id="PPAI009284-PA"/>
    </source>
</evidence>
<protein>
    <submittedName>
        <fullName evidence="1">Uncharacterized protein</fullName>
    </submittedName>
</protein>
<dbReference type="AlphaFoldDB" id="A0A1B0DLP4"/>
<reference evidence="1" key="1">
    <citation type="submission" date="2022-08" db="UniProtKB">
        <authorList>
            <consortium name="EnsemblMetazoa"/>
        </authorList>
    </citation>
    <scope>IDENTIFICATION</scope>
    <source>
        <strain evidence="1">Israel</strain>
    </source>
</reference>
<organism evidence="1 2">
    <name type="scientific">Phlebotomus papatasi</name>
    <name type="common">Sandfly</name>
    <dbReference type="NCBI Taxonomy" id="29031"/>
    <lineage>
        <taxon>Eukaryota</taxon>
        <taxon>Metazoa</taxon>
        <taxon>Ecdysozoa</taxon>
        <taxon>Arthropoda</taxon>
        <taxon>Hexapoda</taxon>
        <taxon>Insecta</taxon>
        <taxon>Pterygota</taxon>
        <taxon>Neoptera</taxon>
        <taxon>Endopterygota</taxon>
        <taxon>Diptera</taxon>
        <taxon>Nematocera</taxon>
        <taxon>Psychodoidea</taxon>
        <taxon>Psychodidae</taxon>
        <taxon>Phlebotomus</taxon>
        <taxon>Phlebotomus</taxon>
    </lineage>
</organism>
<evidence type="ECO:0000313" key="2">
    <source>
        <dbReference type="Proteomes" id="UP000092462"/>
    </source>
</evidence>
<sequence>MDFEEVTFNHTIHTFMDFKNYTFFPRTYFKLGYYDFSWNKAPITIELQDPNNRTRLLKLDTSFDSIYLETTITYKINGGYNIPPNSCMTAEIHGTKKNIDTKFKATIEVKFGGQHNLSDRSYIEKFGEVT</sequence>
<dbReference type="Proteomes" id="UP000092462">
    <property type="component" value="Unassembled WGS sequence"/>
</dbReference>
<dbReference type="VEuPathDB" id="VectorBase:PPAI009284"/>
<proteinExistence type="predicted"/>
<keyword evidence="2" id="KW-1185">Reference proteome</keyword>
<dbReference type="EnsemblMetazoa" id="PPAI009284-RA">
    <property type="protein sequence ID" value="PPAI009284-PA"/>
    <property type="gene ID" value="PPAI009284"/>
</dbReference>